<keyword evidence="1" id="KW-0614">Plasmid</keyword>
<keyword evidence="2" id="KW-1185">Reference proteome</keyword>
<dbReference type="Proteomes" id="UP000594603">
    <property type="component" value="Plasmid p1"/>
</dbReference>
<accession>A0ACD1BGY0</accession>
<protein>
    <submittedName>
        <fullName evidence="1">ABC transporter ATP-binding protein</fullName>
    </submittedName>
</protein>
<organism evidence="1 2">
    <name type="scientific">Candidatus Sarcina troglodytae</name>
    <dbReference type="NCBI Taxonomy" id="2726954"/>
    <lineage>
        <taxon>Bacteria</taxon>
        <taxon>Bacillati</taxon>
        <taxon>Bacillota</taxon>
        <taxon>Clostridia</taxon>
        <taxon>Eubacteriales</taxon>
        <taxon>Clostridiaceae</taxon>
        <taxon>Sarcina</taxon>
    </lineage>
</organism>
<proteinExistence type="predicted"/>
<name>A0ACD1BGY0_9CLOT</name>
<keyword evidence="1" id="KW-0547">Nucleotide-binding</keyword>
<evidence type="ECO:0000313" key="1">
    <source>
        <dbReference type="EMBL" id="QPJ86573.1"/>
    </source>
</evidence>
<dbReference type="EMBL" id="CP051755">
    <property type="protein sequence ID" value="QPJ86573.1"/>
    <property type="molecule type" value="Genomic_DNA"/>
</dbReference>
<sequence>MEEYILEVKDLNKKFKRFQLKNININVPKNSIVGFIGKNGAGKSTTIKSITNLIEYDSGNILIDGIKANSKKAKEIIGYVGDKSYFYRDISCREISKFVKKFYKNWDDSKFERMINLFNLNLDLQTSELSRGMNLKFNLCLALSHNPKLLVMDEATAGLDPIIRKEVLDMIKNECKNKKLSVFFSSHITEDMINIADIIYFIDNGQILLKEYKDKLLNNYKEIEFTDDFPEEIKKQLISYKLNKGITNNIEKFKNKKYIKKIEDISLENILISLVEKERD</sequence>
<gene>
    <name evidence="1" type="ORF">HH195_11410</name>
</gene>
<reference evidence="1" key="1">
    <citation type="submission" date="2020-04" db="EMBL/GenBank/DDBJ databases">
        <title>A novel bacterium ('Candidatus Sarcina troglodytae' sp. nov.) linked to a protracted, uniformly lethal epizootic among sanctuary western chimpanzees (Pan troglodytes verus) in Sierra Leone.</title>
        <authorList>
            <person name="Owens L.A."/>
            <person name="Colitti B."/>
            <person name="Hirji I."/>
            <person name="Pizaro A."/>
            <person name="Jaffe J.E."/>
            <person name="Moittie S."/>
            <person name="Bishop-Lilly K.A."/>
            <person name="Estrella L.A."/>
            <person name="Voegtly L.J."/>
            <person name="Kuhn J.H."/>
            <person name="Suen G."/>
            <person name="Deblois C.L."/>
            <person name="Dunn C."/>
            <person name="Juan-Salles C."/>
            <person name="Goldberg T.L."/>
        </authorList>
    </citation>
    <scope>NUCLEOTIDE SEQUENCE</scope>
    <source>
        <strain evidence="1">JB2</strain>
    </source>
</reference>
<evidence type="ECO:0000313" key="2">
    <source>
        <dbReference type="Proteomes" id="UP000594603"/>
    </source>
</evidence>
<geneLocation type="plasmid" evidence="1 2">
    <name>p1</name>
</geneLocation>
<keyword evidence="1" id="KW-0067">ATP-binding</keyword>